<accession>A0ABZ0UX01</accession>
<evidence type="ECO:0000256" key="1">
    <source>
        <dbReference type="SAM" id="Coils"/>
    </source>
</evidence>
<dbReference type="Proteomes" id="UP001326613">
    <property type="component" value="Chromosome"/>
</dbReference>
<proteinExistence type="predicted"/>
<feature type="coiled-coil region" evidence="1">
    <location>
        <begin position="136"/>
        <end position="194"/>
    </location>
</feature>
<feature type="compositionally biased region" description="Polar residues" evidence="2">
    <location>
        <begin position="74"/>
        <end position="107"/>
    </location>
</feature>
<feature type="region of interest" description="Disordered" evidence="2">
    <location>
        <begin position="69"/>
        <end position="127"/>
    </location>
</feature>
<evidence type="ECO:0000256" key="2">
    <source>
        <dbReference type="SAM" id="MobiDB-lite"/>
    </source>
</evidence>
<protein>
    <submittedName>
        <fullName evidence="3">MotE-like protein</fullName>
    </submittedName>
</protein>
<dbReference type="EMBL" id="CP112932">
    <property type="protein sequence ID" value="WPY00599.1"/>
    <property type="molecule type" value="Genomic_DNA"/>
</dbReference>
<evidence type="ECO:0000313" key="4">
    <source>
        <dbReference type="Proteomes" id="UP001326613"/>
    </source>
</evidence>
<name>A0ABZ0UX01_9RICK</name>
<feature type="compositionally biased region" description="Pro residues" evidence="2">
    <location>
        <begin position="108"/>
        <end position="117"/>
    </location>
</feature>
<organism evidence="3 4">
    <name type="scientific">Candidatus Trichorickettsia mobilis</name>
    <dbReference type="NCBI Taxonomy" id="1346319"/>
    <lineage>
        <taxon>Bacteria</taxon>
        <taxon>Pseudomonadati</taxon>
        <taxon>Pseudomonadota</taxon>
        <taxon>Alphaproteobacteria</taxon>
        <taxon>Rickettsiales</taxon>
        <taxon>Rickettsiaceae</taxon>
        <taxon>Rickettsieae</taxon>
        <taxon>Candidatus Trichorickettsia</taxon>
    </lineage>
</organism>
<evidence type="ECO:0000313" key="3">
    <source>
        <dbReference type="EMBL" id="WPY00599.1"/>
    </source>
</evidence>
<dbReference type="RefSeq" id="WP_323738655.1">
    <property type="nucleotide sequence ID" value="NZ_CP112932.1"/>
</dbReference>
<sequence length="264" mass="29792">MKIKFFSPILVILMAVLSVKLWTLFNKIEAHAGYATDTAATTSILVDTAYATDKKTNNTETQQIYDNYLDQKPENTSQKNELTKVENANQETNNKSASKTGNKSGNKTPPPPAPPQPTGTSLLETPNISNSELKLLKELSKRRVELDKNQEEIKVREQVLRATENKIDQKMLELKDLQAKLEEVMKQYDQKELGRIMSLVKIYENMKPRDAAKIFNELEMPVLLQVVSNMKEIKVSPVLASMDPMKARDLSIELAKQKTITVGN</sequence>
<keyword evidence="4" id="KW-1185">Reference proteome</keyword>
<keyword evidence="1" id="KW-0175">Coiled coil</keyword>
<gene>
    <name evidence="3" type="ORF">Trichorick_00480</name>
</gene>
<feature type="compositionally biased region" description="Polar residues" evidence="2">
    <location>
        <begin position="118"/>
        <end position="127"/>
    </location>
</feature>
<reference evidence="3 4" key="1">
    <citation type="submission" date="2022-10" db="EMBL/GenBank/DDBJ databases">
        <title>Host association and intracellularity evolved multiple times independently in the Rickettsiales.</title>
        <authorList>
            <person name="Castelli M."/>
            <person name="Nardi T."/>
            <person name="Gammuto L."/>
            <person name="Bellinzona G."/>
            <person name="Sabaneyeva E."/>
            <person name="Potekhin A."/>
            <person name="Serra V."/>
            <person name="Petroni G."/>
            <person name="Sassera D."/>
        </authorList>
    </citation>
    <scope>NUCLEOTIDE SEQUENCE [LARGE SCALE GENOMIC DNA]</scope>
    <source>
        <strain evidence="3 4">Kr 154-4</strain>
    </source>
</reference>